<evidence type="ECO:0000256" key="1">
    <source>
        <dbReference type="SAM" id="SignalP"/>
    </source>
</evidence>
<feature type="signal peptide" evidence="1">
    <location>
        <begin position="1"/>
        <end position="32"/>
    </location>
</feature>
<dbReference type="Proteomes" id="UP001221142">
    <property type="component" value="Unassembled WGS sequence"/>
</dbReference>
<keyword evidence="1" id="KW-0732">Signal</keyword>
<accession>A0AAD7FAG7</accession>
<reference evidence="2" key="1">
    <citation type="submission" date="2023-03" db="EMBL/GenBank/DDBJ databases">
        <title>Massive genome expansion in bonnet fungi (Mycena s.s.) driven by repeated elements and novel gene families across ecological guilds.</title>
        <authorList>
            <consortium name="Lawrence Berkeley National Laboratory"/>
            <person name="Harder C.B."/>
            <person name="Miyauchi S."/>
            <person name="Viragh M."/>
            <person name="Kuo A."/>
            <person name="Thoen E."/>
            <person name="Andreopoulos B."/>
            <person name="Lu D."/>
            <person name="Skrede I."/>
            <person name="Drula E."/>
            <person name="Henrissat B."/>
            <person name="Morin E."/>
            <person name="Kohler A."/>
            <person name="Barry K."/>
            <person name="LaButti K."/>
            <person name="Morin E."/>
            <person name="Salamov A."/>
            <person name="Lipzen A."/>
            <person name="Mereny Z."/>
            <person name="Hegedus B."/>
            <person name="Baldrian P."/>
            <person name="Stursova M."/>
            <person name="Weitz H."/>
            <person name="Taylor A."/>
            <person name="Grigoriev I.V."/>
            <person name="Nagy L.G."/>
            <person name="Martin F."/>
            <person name="Kauserud H."/>
        </authorList>
    </citation>
    <scope>NUCLEOTIDE SEQUENCE</scope>
    <source>
        <strain evidence="2">9284</strain>
    </source>
</reference>
<feature type="chain" id="PRO_5042032303" evidence="1">
    <location>
        <begin position="33"/>
        <end position="193"/>
    </location>
</feature>
<comment type="caution">
    <text evidence="2">The sequence shown here is derived from an EMBL/GenBank/DDBJ whole genome shotgun (WGS) entry which is preliminary data.</text>
</comment>
<protein>
    <submittedName>
        <fullName evidence="2">Uncharacterized protein</fullName>
    </submittedName>
</protein>
<dbReference type="EMBL" id="JARKIF010000046">
    <property type="protein sequence ID" value="KAJ7608231.1"/>
    <property type="molecule type" value="Genomic_DNA"/>
</dbReference>
<gene>
    <name evidence="2" type="ORF">FB45DRAFT_947026</name>
</gene>
<proteinExistence type="predicted"/>
<evidence type="ECO:0000313" key="3">
    <source>
        <dbReference type="Proteomes" id="UP001221142"/>
    </source>
</evidence>
<name>A0AAD7FAG7_9AGAR</name>
<evidence type="ECO:0000313" key="2">
    <source>
        <dbReference type="EMBL" id="KAJ7608231.1"/>
    </source>
</evidence>
<sequence length="193" mass="21222">MRGAGGWGWACIRSGSLANIMLVLHHSQFAHCCSVPLPASRPSLPPSHASSCTGSLDYRPTRWGRGCYSGVPAARSFPGRNRSFHRYICPVPHRRPTALNVLLVYPMVISALAKETSFCSSMMTFPPPPPWNCRRRQPYPPHGKWHFHARPPILLVSLARRDEVCGEAGDLIVWTIGFVLFGVVCDSSIGCVG</sequence>
<keyword evidence="3" id="KW-1185">Reference proteome</keyword>
<dbReference type="AlphaFoldDB" id="A0AAD7FAG7"/>
<organism evidence="2 3">
    <name type="scientific">Roridomyces roridus</name>
    <dbReference type="NCBI Taxonomy" id="1738132"/>
    <lineage>
        <taxon>Eukaryota</taxon>
        <taxon>Fungi</taxon>
        <taxon>Dikarya</taxon>
        <taxon>Basidiomycota</taxon>
        <taxon>Agaricomycotina</taxon>
        <taxon>Agaricomycetes</taxon>
        <taxon>Agaricomycetidae</taxon>
        <taxon>Agaricales</taxon>
        <taxon>Marasmiineae</taxon>
        <taxon>Mycenaceae</taxon>
        <taxon>Roridomyces</taxon>
    </lineage>
</organism>